<dbReference type="PANTHER" id="PTHR39945:SF1">
    <property type="entry name" value="FI14129P"/>
    <property type="match status" value="1"/>
</dbReference>
<keyword evidence="1" id="KW-1133">Transmembrane helix</keyword>
<organism evidence="2 3">
    <name type="scientific">Zootermopsis nevadensis</name>
    <name type="common">Dampwood termite</name>
    <dbReference type="NCBI Taxonomy" id="136037"/>
    <lineage>
        <taxon>Eukaryota</taxon>
        <taxon>Metazoa</taxon>
        <taxon>Ecdysozoa</taxon>
        <taxon>Arthropoda</taxon>
        <taxon>Hexapoda</taxon>
        <taxon>Insecta</taxon>
        <taxon>Pterygota</taxon>
        <taxon>Neoptera</taxon>
        <taxon>Polyneoptera</taxon>
        <taxon>Dictyoptera</taxon>
        <taxon>Blattodea</taxon>
        <taxon>Blattoidea</taxon>
        <taxon>Termitoidae</taxon>
        <taxon>Termopsidae</taxon>
        <taxon>Zootermopsis</taxon>
    </lineage>
</organism>
<evidence type="ECO:0000313" key="3">
    <source>
        <dbReference type="Proteomes" id="UP000027135"/>
    </source>
</evidence>
<dbReference type="Proteomes" id="UP000027135">
    <property type="component" value="Unassembled WGS sequence"/>
</dbReference>
<sequence length="104" mass="11904">MEGGNWHQKACVYGLIAALMIMITTTCIDAYPTYEAWDMKEITEEDMNKPTHCQSDIEAETVCQRCAKSTKSIKVYPMCCDRNDNVLEWCEIYLKHGIQGSEPM</sequence>
<dbReference type="InParanoid" id="A0A067R2P2"/>
<evidence type="ECO:0000256" key="1">
    <source>
        <dbReference type="SAM" id="Phobius"/>
    </source>
</evidence>
<keyword evidence="1" id="KW-0812">Transmembrane</keyword>
<proteinExistence type="predicted"/>
<reference evidence="2 3" key="1">
    <citation type="journal article" date="2014" name="Nat. Commun.">
        <title>Molecular traces of alternative social organization in a termite genome.</title>
        <authorList>
            <person name="Terrapon N."/>
            <person name="Li C."/>
            <person name="Robertson H.M."/>
            <person name="Ji L."/>
            <person name="Meng X."/>
            <person name="Booth W."/>
            <person name="Chen Z."/>
            <person name="Childers C.P."/>
            <person name="Glastad K.M."/>
            <person name="Gokhale K."/>
            <person name="Gowin J."/>
            <person name="Gronenberg W."/>
            <person name="Hermansen R.A."/>
            <person name="Hu H."/>
            <person name="Hunt B.G."/>
            <person name="Huylmans A.K."/>
            <person name="Khalil S.M."/>
            <person name="Mitchell R.D."/>
            <person name="Munoz-Torres M.C."/>
            <person name="Mustard J.A."/>
            <person name="Pan H."/>
            <person name="Reese J.T."/>
            <person name="Scharf M.E."/>
            <person name="Sun F."/>
            <person name="Vogel H."/>
            <person name="Xiao J."/>
            <person name="Yang W."/>
            <person name="Yang Z."/>
            <person name="Yang Z."/>
            <person name="Zhou J."/>
            <person name="Zhu J."/>
            <person name="Brent C.S."/>
            <person name="Elsik C.G."/>
            <person name="Goodisman M.A."/>
            <person name="Liberles D.A."/>
            <person name="Roe R.M."/>
            <person name="Vargo E.L."/>
            <person name="Vilcinskas A."/>
            <person name="Wang J."/>
            <person name="Bornberg-Bauer E."/>
            <person name="Korb J."/>
            <person name="Zhang G."/>
            <person name="Liebig J."/>
        </authorList>
    </citation>
    <scope>NUCLEOTIDE SEQUENCE [LARGE SCALE GENOMIC DNA]</scope>
    <source>
        <tissue evidence="2">Whole organism</tissue>
    </source>
</reference>
<dbReference type="EMBL" id="KK852954">
    <property type="protein sequence ID" value="KDR13282.1"/>
    <property type="molecule type" value="Genomic_DNA"/>
</dbReference>
<feature type="transmembrane region" description="Helical" evidence="1">
    <location>
        <begin position="12"/>
        <end position="31"/>
    </location>
</feature>
<protein>
    <submittedName>
        <fullName evidence="2">Uncharacterized protein</fullName>
    </submittedName>
</protein>
<name>A0A067R2P2_ZOONE</name>
<dbReference type="OrthoDB" id="8178576at2759"/>
<evidence type="ECO:0000313" key="2">
    <source>
        <dbReference type="EMBL" id="KDR13282.1"/>
    </source>
</evidence>
<keyword evidence="3" id="KW-1185">Reference proteome</keyword>
<dbReference type="OMA" id="ALMIMIT"/>
<gene>
    <name evidence="2" type="ORF">L798_12211</name>
</gene>
<dbReference type="PANTHER" id="PTHR39945">
    <property type="entry name" value="FI14129P"/>
    <property type="match status" value="1"/>
</dbReference>
<dbReference type="AlphaFoldDB" id="A0A067R2P2"/>
<keyword evidence="1" id="KW-0472">Membrane</keyword>
<accession>A0A067R2P2</accession>